<dbReference type="Proteomes" id="UP000236724">
    <property type="component" value="Unassembled WGS sequence"/>
</dbReference>
<accession>A0A1H6F4R6</accession>
<evidence type="ECO:0000313" key="1">
    <source>
        <dbReference type="EMBL" id="SEH05158.1"/>
    </source>
</evidence>
<name>A0A1H6F4R6_9GAMM</name>
<dbReference type="EMBL" id="FMSV02000162">
    <property type="protein sequence ID" value="SEH05158.1"/>
    <property type="molecule type" value="Genomic_DNA"/>
</dbReference>
<protein>
    <submittedName>
        <fullName evidence="1">Uncharacterized protein</fullName>
    </submittedName>
</protein>
<dbReference type="RefSeq" id="WP_103919134.1">
    <property type="nucleotide sequence ID" value="NZ_FMSV02000162.1"/>
</dbReference>
<dbReference type="AlphaFoldDB" id="A0A1H6F4R6"/>
<sequence length="303" mass="32732">MAKSLGQIHNVNSTFSGLLSANMRYNVDLPGQLTSQLQRMVRAGTFQKLVGIDITVDPSSVTPGNGVQVSGRIKYLVPTRGRCEAFRSAFRSVAEAMKTQGVSMRDNQYYDFKAPLNDLPAQNTFENGATLNGTTPLALVSSVAGASIFGVHNDNVQPIGTATSRPLFSAGFDTLLQGAGGTDFVLNDTQPYAGNHMFASEEFEEIPFVAAFNPAAIANTSDTVAFSWRPDPALYVAIMCGQLQIELDDVVYTGPTTPGSVDINISMQIAGWKSIMGSPDKKPRKKKKVPWSQAQLRNFANRK</sequence>
<gene>
    <name evidence="1" type="ORF">MBHS_01011</name>
</gene>
<reference evidence="1 2" key="1">
    <citation type="submission" date="2016-10" db="EMBL/GenBank/DDBJ databases">
        <authorList>
            <person name="de Groot N.N."/>
        </authorList>
    </citation>
    <scope>NUCLEOTIDE SEQUENCE [LARGE SCALE GENOMIC DNA]</scope>
    <source>
        <strain evidence="1">MBHS1</strain>
    </source>
</reference>
<organism evidence="1 2">
    <name type="scientific">Candidatus Venteria ishoeyi</name>
    <dbReference type="NCBI Taxonomy" id="1899563"/>
    <lineage>
        <taxon>Bacteria</taxon>
        <taxon>Pseudomonadati</taxon>
        <taxon>Pseudomonadota</taxon>
        <taxon>Gammaproteobacteria</taxon>
        <taxon>Thiotrichales</taxon>
        <taxon>Thiotrichaceae</taxon>
        <taxon>Venteria</taxon>
    </lineage>
</organism>
<evidence type="ECO:0000313" key="2">
    <source>
        <dbReference type="Proteomes" id="UP000236724"/>
    </source>
</evidence>
<proteinExistence type="predicted"/>
<keyword evidence="2" id="KW-1185">Reference proteome</keyword>